<dbReference type="InterPro" id="IPR038595">
    <property type="entry name" value="LOR_sf"/>
</dbReference>
<dbReference type="Pfam" id="PF04525">
    <property type="entry name" value="LOR"/>
    <property type="match status" value="1"/>
</dbReference>
<comment type="caution">
    <text evidence="2">The sequence shown here is derived from an EMBL/GenBank/DDBJ whole genome shotgun (WGS) entry which is preliminary data.</text>
</comment>
<name>A0A498IIG4_MALDO</name>
<dbReference type="InterPro" id="IPR007612">
    <property type="entry name" value="LOR"/>
</dbReference>
<gene>
    <name evidence="2" type="ORF">DVH24_036295</name>
</gene>
<dbReference type="EMBL" id="RDQH01000338">
    <property type="protein sequence ID" value="RXH81954.1"/>
    <property type="molecule type" value="Genomic_DNA"/>
</dbReference>
<dbReference type="Proteomes" id="UP000290289">
    <property type="component" value="Chromosome 12"/>
</dbReference>
<dbReference type="AlphaFoldDB" id="A0A498IIG4"/>
<dbReference type="STRING" id="3750.A0A498IIG4"/>
<proteinExistence type="inferred from homology"/>
<organism evidence="2 3">
    <name type="scientific">Malus domestica</name>
    <name type="common">Apple</name>
    <name type="synonym">Pyrus malus</name>
    <dbReference type="NCBI Taxonomy" id="3750"/>
    <lineage>
        <taxon>Eukaryota</taxon>
        <taxon>Viridiplantae</taxon>
        <taxon>Streptophyta</taxon>
        <taxon>Embryophyta</taxon>
        <taxon>Tracheophyta</taxon>
        <taxon>Spermatophyta</taxon>
        <taxon>Magnoliopsida</taxon>
        <taxon>eudicotyledons</taxon>
        <taxon>Gunneridae</taxon>
        <taxon>Pentapetalae</taxon>
        <taxon>rosids</taxon>
        <taxon>fabids</taxon>
        <taxon>Rosales</taxon>
        <taxon>Rosaceae</taxon>
        <taxon>Amygdaloideae</taxon>
        <taxon>Maleae</taxon>
        <taxon>Malus</taxon>
    </lineage>
</organism>
<protein>
    <recommendedName>
        <fullName evidence="4">Protein LURP-one-related 15</fullName>
    </recommendedName>
</protein>
<dbReference type="Gene3D" id="2.40.160.200">
    <property type="entry name" value="LURP1-related"/>
    <property type="match status" value="1"/>
</dbReference>
<dbReference type="PANTHER" id="PTHR31087">
    <property type="match status" value="1"/>
</dbReference>
<evidence type="ECO:0000256" key="1">
    <source>
        <dbReference type="ARBA" id="ARBA00005437"/>
    </source>
</evidence>
<keyword evidence="3" id="KW-1185">Reference proteome</keyword>
<reference evidence="2 3" key="1">
    <citation type="submission" date="2018-10" db="EMBL/GenBank/DDBJ databases">
        <title>A high-quality apple genome assembly.</title>
        <authorList>
            <person name="Hu J."/>
        </authorList>
    </citation>
    <scope>NUCLEOTIDE SEQUENCE [LARGE SCALE GENOMIC DNA]</scope>
    <source>
        <strain evidence="3">cv. HFTH1</strain>
        <tissue evidence="2">Young leaf</tissue>
    </source>
</reference>
<evidence type="ECO:0008006" key="4">
    <source>
        <dbReference type="Google" id="ProtNLM"/>
    </source>
</evidence>
<dbReference type="InterPro" id="IPR025659">
    <property type="entry name" value="Tubby-like_C"/>
</dbReference>
<evidence type="ECO:0000313" key="2">
    <source>
        <dbReference type="EMBL" id="RXH81954.1"/>
    </source>
</evidence>
<accession>A0A498IIG4</accession>
<dbReference type="PANTHER" id="PTHR31087:SF58">
    <property type="entry name" value="OS07G0230700 PROTEIN"/>
    <property type="match status" value="1"/>
</dbReference>
<evidence type="ECO:0000313" key="3">
    <source>
        <dbReference type="Proteomes" id="UP000290289"/>
    </source>
</evidence>
<dbReference type="SUPFAM" id="SSF54518">
    <property type="entry name" value="Tubby C-terminal domain-like"/>
    <property type="match status" value="1"/>
</dbReference>
<comment type="similarity">
    <text evidence="1">Belongs to the LOR family.</text>
</comment>
<sequence length="213" mass="23710">MSYAVPVPAAGPSAQPLANPVTVVSPQFLAAYPVDLVITEKMMTIKEGAFTVSDVNGNLMFNIKGSLFSLHDRRVLVDNAGNPIVSFRQKIMTAHRRWQVYRGESSDSKDLLFSAKKASLLQFKTELDVFLAGNTKEDNYDFKVKGSWGERSCTIYTGDNTIIAQMHKKHDIKSHFFGRDAFGVTVYPNVDYAFIVAVVVILHEINMDRSGLD</sequence>